<feature type="coiled-coil region" evidence="2">
    <location>
        <begin position="422"/>
        <end position="456"/>
    </location>
</feature>
<dbReference type="Proteomes" id="UP000232323">
    <property type="component" value="Unassembled WGS sequence"/>
</dbReference>
<reference evidence="5 6" key="1">
    <citation type="submission" date="2017-08" db="EMBL/GenBank/DDBJ databases">
        <title>Acidophilic green algal genome provides insights into adaptation to an acidic environment.</title>
        <authorList>
            <person name="Hirooka S."/>
            <person name="Hirose Y."/>
            <person name="Kanesaki Y."/>
            <person name="Higuchi S."/>
            <person name="Fujiwara T."/>
            <person name="Onuma R."/>
            <person name="Era A."/>
            <person name="Ohbayashi R."/>
            <person name="Uzuka A."/>
            <person name="Nozaki H."/>
            <person name="Yoshikawa H."/>
            <person name="Miyagishima S.Y."/>
        </authorList>
    </citation>
    <scope>NUCLEOTIDE SEQUENCE [LARGE SCALE GENOMIC DNA]</scope>
    <source>
        <strain evidence="5 6">NIES-2499</strain>
    </source>
</reference>
<dbReference type="Pfam" id="PF22099">
    <property type="entry name" value="MRS2-like"/>
    <property type="match status" value="1"/>
</dbReference>
<feature type="region of interest" description="Disordered" evidence="3">
    <location>
        <begin position="637"/>
        <end position="656"/>
    </location>
</feature>
<dbReference type="EMBL" id="BEGY01000031">
    <property type="protein sequence ID" value="GAX78245.1"/>
    <property type="molecule type" value="Genomic_DNA"/>
</dbReference>
<keyword evidence="6" id="KW-1185">Reference proteome</keyword>
<evidence type="ECO:0000313" key="6">
    <source>
        <dbReference type="Proteomes" id="UP000232323"/>
    </source>
</evidence>
<protein>
    <submittedName>
        <fullName evidence="5">Uncharacterized protein</fullName>
    </submittedName>
</protein>
<gene>
    <name evidence="5" type="ORF">CEUSTIGMA_g5687.t1</name>
</gene>
<evidence type="ECO:0000256" key="4">
    <source>
        <dbReference type="SAM" id="Phobius"/>
    </source>
</evidence>
<feature type="compositionally biased region" description="Low complexity" evidence="3">
    <location>
        <begin position="388"/>
        <end position="399"/>
    </location>
</feature>
<comment type="similarity">
    <text evidence="1">Belongs to the CorA metal ion transporter (MIT) (TC 1.A.35.5) family.</text>
</comment>
<evidence type="ECO:0000256" key="2">
    <source>
        <dbReference type="SAM" id="Coils"/>
    </source>
</evidence>
<keyword evidence="4" id="KW-0472">Membrane</keyword>
<sequence>MALTALLRFNPFSCNKRLGYAVAKFQLKSWAQLSLTYSAASCDKSKRCQLKDLGFYHLNPIFFQKQHLPPIAYKTYQDLFCNSKNIKFSAAFASYNNACKLTTEAKHQNSKRQPTRTAINSTVDISEIVNRQKAPSGFKVIEFLPNAVAKDRRDWVSPQSLGIHPRDLSIFQTGSRMAIQRATITARDGAIFIKTGAVSAIVSSDKAVVLKSRRERENQNIIAPMLQAIATHENLPFELCAMEALLHSTVMYFEKRIGLLSWMLEIMLSELQRQSILGPFAAVSNEAMVRGLVPLDKALTSARNDAKETCAALHGILNDDDALSAICLTEQRNAMASMIGESGDFWASTLDVGPSATTMNPHWQQWQQWPALNNATAMPSISTSMPHASAGSGLPAGLTAPPPLPGGSNSTLPVVRIPIHAVRQAERMLQSYEREMSSVESTLREMEENLDTTRESWRMKLDSARNHMMLVNLWLSMLAISLMLTTVMPSFFGMNVRHGFEEDIWYFYAIFGISTFAGAFSFPLMFNFYKQAWKEQSEHELTKINRFRIVLMQHLDDLEDILEVCGRIPGKANKFQFSAYLKSQLPDLKLNGDTEDFLFHQFDVNKDGWFEAHELIRESARELAGRMSQSSNASYQTLRATSDSCSNNGVGQSVKP</sequence>
<feature type="transmembrane region" description="Helical" evidence="4">
    <location>
        <begin position="504"/>
        <end position="526"/>
    </location>
</feature>
<comment type="caution">
    <text evidence="5">The sequence shown here is derived from an EMBL/GenBank/DDBJ whole genome shotgun (WGS) entry which is preliminary data.</text>
</comment>
<evidence type="ECO:0000256" key="3">
    <source>
        <dbReference type="SAM" id="MobiDB-lite"/>
    </source>
</evidence>
<dbReference type="PANTHER" id="PTHR13890:SF31">
    <property type="entry name" value="MAGNESIUM TRANSPORTER MRS2-2-RELATED"/>
    <property type="match status" value="1"/>
</dbReference>
<name>A0A250X589_9CHLO</name>
<dbReference type="GO" id="GO:0015095">
    <property type="term" value="F:magnesium ion transmembrane transporter activity"/>
    <property type="evidence" value="ECO:0007669"/>
    <property type="project" value="TreeGrafter"/>
</dbReference>
<keyword evidence="2" id="KW-0175">Coiled coil</keyword>
<feature type="transmembrane region" description="Helical" evidence="4">
    <location>
        <begin position="468"/>
        <end position="492"/>
    </location>
</feature>
<proteinExistence type="inferred from homology"/>
<dbReference type="Gene3D" id="1.20.58.340">
    <property type="entry name" value="Magnesium transport protein CorA, transmembrane region"/>
    <property type="match status" value="1"/>
</dbReference>
<dbReference type="AlphaFoldDB" id="A0A250X589"/>
<dbReference type="InterPro" id="IPR039204">
    <property type="entry name" value="MRS2-like"/>
</dbReference>
<accession>A0A250X589</accession>
<keyword evidence="4" id="KW-0812">Transmembrane</keyword>
<evidence type="ECO:0000313" key="5">
    <source>
        <dbReference type="EMBL" id="GAX78245.1"/>
    </source>
</evidence>
<dbReference type="OrthoDB" id="10251508at2759"/>
<feature type="region of interest" description="Disordered" evidence="3">
    <location>
        <begin position="383"/>
        <end position="407"/>
    </location>
</feature>
<dbReference type="PANTHER" id="PTHR13890">
    <property type="entry name" value="RNA SPLICING PROTEIN MRS2, MITOCHONDRIAL"/>
    <property type="match status" value="1"/>
</dbReference>
<organism evidence="5 6">
    <name type="scientific">Chlamydomonas eustigma</name>
    <dbReference type="NCBI Taxonomy" id="1157962"/>
    <lineage>
        <taxon>Eukaryota</taxon>
        <taxon>Viridiplantae</taxon>
        <taxon>Chlorophyta</taxon>
        <taxon>core chlorophytes</taxon>
        <taxon>Chlorophyceae</taxon>
        <taxon>CS clade</taxon>
        <taxon>Chlamydomonadales</taxon>
        <taxon>Chlamydomonadaceae</taxon>
        <taxon>Chlamydomonas</taxon>
    </lineage>
</organism>
<keyword evidence="4" id="KW-1133">Transmembrane helix</keyword>
<evidence type="ECO:0000256" key="1">
    <source>
        <dbReference type="ARBA" id="ARBA00007535"/>
    </source>
</evidence>